<feature type="non-terminal residue" evidence="1">
    <location>
        <position position="1"/>
    </location>
</feature>
<comment type="caution">
    <text evidence="1">The sequence shown here is derived from an EMBL/GenBank/DDBJ whole genome shotgun (WGS) entry which is preliminary data.</text>
</comment>
<keyword evidence="2" id="KW-1185">Reference proteome</keyword>
<accession>A0ACC1LFL6</accession>
<protein>
    <submittedName>
        <fullName evidence="1">Uncharacterized protein</fullName>
    </submittedName>
</protein>
<gene>
    <name evidence="1" type="ORF">H4S07_003644</name>
</gene>
<organism evidence="1 2">
    <name type="scientific">Coemansia furcata</name>
    <dbReference type="NCBI Taxonomy" id="417177"/>
    <lineage>
        <taxon>Eukaryota</taxon>
        <taxon>Fungi</taxon>
        <taxon>Fungi incertae sedis</taxon>
        <taxon>Zoopagomycota</taxon>
        <taxon>Kickxellomycotina</taxon>
        <taxon>Kickxellomycetes</taxon>
        <taxon>Kickxellales</taxon>
        <taxon>Kickxellaceae</taxon>
        <taxon>Coemansia</taxon>
    </lineage>
</organism>
<feature type="non-terminal residue" evidence="1">
    <location>
        <position position="79"/>
    </location>
</feature>
<proteinExistence type="predicted"/>
<dbReference type="Proteomes" id="UP001140096">
    <property type="component" value="Unassembled WGS sequence"/>
</dbReference>
<evidence type="ECO:0000313" key="1">
    <source>
        <dbReference type="EMBL" id="KAJ2807173.1"/>
    </source>
</evidence>
<evidence type="ECO:0000313" key="2">
    <source>
        <dbReference type="Proteomes" id="UP001140096"/>
    </source>
</evidence>
<sequence length="79" mass="8191">NSEPSLNPSHAPGWQRAAGVGARQTPGRKAGMRVEIAARSTGAQEFGNSGDLELPSLHGQCSLTLKPVPVPLHGFALHA</sequence>
<dbReference type="EMBL" id="JANBUP010001241">
    <property type="protein sequence ID" value="KAJ2807173.1"/>
    <property type="molecule type" value="Genomic_DNA"/>
</dbReference>
<name>A0ACC1LFL6_9FUNG</name>
<reference evidence="1" key="1">
    <citation type="submission" date="2022-07" db="EMBL/GenBank/DDBJ databases">
        <title>Phylogenomic reconstructions and comparative analyses of Kickxellomycotina fungi.</title>
        <authorList>
            <person name="Reynolds N.K."/>
            <person name="Stajich J.E."/>
            <person name="Barry K."/>
            <person name="Grigoriev I.V."/>
            <person name="Crous P."/>
            <person name="Smith M.E."/>
        </authorList>
    </citation>
    <scope>NUCLEOTIDE SEQUENCE</scope>
    <source>
        <strain evidence="1">CBS 102833</strain>
    </source>
</reference>